<evidence type="ECO:0000313" key="1">
    <source>
        <dbReference type="EMBL" id="USG68312.1"/>
    </source>
</evidence>
<keyword evidence="2" id="KW-1185">Reference proteome</keyword>
<accession>A0ABY4WQF5</accession>
<dbReference type="RefSeq" id="WP_251875921.1">
    <property type="nucleotide sequence ID" value="NZ_CP098755.1"/>
</dbReference>
<organism evidence="1 2">
    <name type="scientific">Brevibacillus ruminantium</name>
    <dbReference type="NCBI Taxonomy" id="2950604"/>
    <lineage>
        <taxon>Bacteria</taxon>
        <taxon>Bacillati</taxon>
        <taxon>Bacillota</taxon>
        <taxon>Bacilli</taxon>
        <taxon>Bacillales</taxon>
        <taxon>Paenibacillaceae</taxon>
        <taxon>Brevibacillus</taxon>
    </lineage>
</organism>
<protein>
    <submittedName>
        <fullName evidence="1">Spore germination protein</fullName>
    </submittedName>
</protein>
<gene>
    <name evidence="1" type="ORF">NDK47_02270</name>
</gene>
<sequence>MIGALNINSNSGTINFGDTLNLSPKSTSKSFLGAGSSNTGNIVNAVVGASSINTLEPHLADQVQIGNL</sequence>
<name>A0ABY4WQF5_9BACL</name>
<dbReference type="InterPro" id="IPR019618">
    <property type="entry name" value="Spore_germination_GerPA"/>
</dbReference>
<dbReference type="PANTHER" id="PTHR37808">
    <property type="entry name" value="SPORE GERMINATION PROTEIN-LIKE PROTEIN YDZR-RELATED"/>
    <property type="match status" value="1"/>
</dbReference>
<dbReference type="Proteomes" id="UP001056500">
    <property type="component" value="Chromosome"/>
</dbReference>
<evidence type="ECO:0000313" key="2">
    <source>
        <dbReference type="Proteomes" id="UP001056500"/>
    </source>
</evidence>
<dbReference type="PANTHER" id="PTHR37808:SF3">
    <property type="entry name" value="SPORE GERMINATION PROTEIN GERPA-RELATED"/>
    <property type="match status" value="1"/>
</dbReference>
<dbReference type="Pfam" id="PF10676">
    <property type="entry name" value="gerPA"/>
    <property type="match status" value="1"/>
</dbReference>
<proteinExistence type="predicted"/>
<dbReference type="EMBL" id="CP098755">
    <property type="protein sequence ID" value="USG68312.1"/>
    <property type="molecule type" value="Genomic_DNA"/>
</dbReference>
<reference evidence="1" key="1">
    <citation type="submission" date="2022-06" db="EMBL/GenBank/DDBJ databases">
        <title>Genome sequencing of Brevibacillus sp. BB3-R1.</title>
        <authorList>
            <person name="Heo J."/>
            <person name="Lee D."/>
            <person name="Won M."/>
            <person name="Han B.-H."/>
            <person name="Hong S.-B."/>
            <person name="Kwon S.-W."/>
        </authorList>
    </citation>
    <scope>NUCLEOTIDE SEQUENCE</scope>
    <source>
        <strain evidence="1">BB3-R1</strain>
    </source>
</reference>